<proteinExistence type="inferred from homology"/>
<accession>H2ATL5</accession>
<evidence type="ECO:0000256" key="1">
    <source>
        <dbReference type="ARBA" id="ARBA00004115"/>
    </source>
</evidence>
<dbReference type="SUPFAM" id="SSF49785">
    <property type="entry name" value="Galactose-binding domain-like"/>
    <property type="match status" value="1"/>
</dbReference>
<evidence type="ECO:0000313" key="15">
    <source>
        <dbReference type="EMBL" id="CCF57715.1"/>
    </source>
</evidence>
<dbReference type="InParanoid" id="H2ATL5"/>
<feature type="chain" id="PRO_5003558881" description="SUN-like protein 1" evidence="13">
    <location>
        <begin position="22"/>
        <end position="566"/>
    </location>
</feature>
<dbReference type="PANTHER" id="PTHR12953:SF0">
    <property type="entry name" value="SUN DOMAIN-CONTAINING OSSIFICATION FACTOR"/>
    <property type="match status" value="1"/>
</dbReference>
<feature type="domain" description="SUN" evidence="14">
    <location>
        <begin position="94"/>
        <end position="265"/>
    </location>
</feature>
<evidence type="ECO:0000256" key="7">
    <source>
        <dbReference type="ARBA" id="ARBA00023180"/>
    </source>
</evidence>
<dbReference type="AlphaFoldDB" id="H2ATL5"/>
<evidence type="ECO:0000256" key="6">
    <source>
        <dbReference type="ARBA" id="ARBA00023136"/>
    </source>
</evidence>
<keyword evidence="2 12" id="KW-0812">Transmembrane</keyword>
<feature type="region of interest" description="Disordered" evidence="11">
    <location>
        <begin position="93"/>
        <end position="113"/>
    </location>
</feature>
<evidence type="ECO:0000256" key="8">
    <source>
        <dbReference type="ARBA" id="ARBA00061226"/>
    </source>
</evidence>
<feature type="transmembrane region" description="Helical" evidence="12">
    <location>
        <begin position="519"/>
        <end position="536"/>
    </location>
</feature>
<keyword evidence="6 12" id="KW-0472">Membrane</keyword>
<dbReference type="RefSeq" id="XP_003956850.1">
    <property type="nucleotide sequence ID" value="XM_003956801.1"/>
</dbReference>
<evidence type="ECO:0000256" key="13">
    <source>
        <dbReference type="SAM" id="SignalP"/>
    </source>
</evidence>
<dbReference type="GO" id="GO:0034975">
    <property type="term" value="P:protein folding in endoplasmic reticulum"/>
    <property type="evidence" value="ECO:0007669"/>
    <property type="project" value="TreeGrafter"/>
</dbReference>
<dbReference type="KEGG" id="kaf:KAFR_0D00680"/>
<dbReference type="Gene3D" id="2.60.120.260">
    <property type="entry name" value="Galactose-binding domain-like"/>
    <property type="match status" value="1"/>
</dbReference>
<dbReference type="Proteomes" id="UP000005220">
    <property type="component" value="Chromosome 4"/>
</dbReference>
<dbReference type="OrthoDB" id="266334at2759"/>
<evidence type="ECO:0000259" key="14">
    <source>
        <dbReference type="PROSITE" id="PS51469"/>
    </source>
</evidence>
<comment type="subunit">
    <text evidence="9">Interacts with EMP65.</text>
</comment>
<dbReference type="InterPro" id="IPR008979">
    <property type="entry name" value="Galactose-bd-like_sf"/>
</dbReference>
<dbReference type="eggNOG" id="KOG1396">
    <property type="taxonomic scope" value="Eukaryota"/>
</dbReference>
<comment type="subcellular location">
    <subcellularLocation>
        <location evidence="1">Endoplasmic reticulum membrane</location>
        <topology evidence="1">Single-pass type I membrane protein</topology>
    </subcellularLocation>
</comment>
<keyword evidence="16" id="KW-1185">Reference proteome</keyword>
<comment type="similarity">
    <text evidence="8">Belongs to the SLP1 family.</text>
</comment>
<keyword evidence="7" id="KW-0325">Glycoprotein</keyword>
<dbReference type="InterPro" id="IPR012919">
    <property type="entry name" value="SUN_dom"/>
</dbReference>
<protein>
    <recommendedName>
        <fullName evidence="10">SUN-like protein 1</fullName>
    </recommendedName>
</protein>
<keyword evidence="3 13" id="KW-0732">Signal</keyword>
<keyword evidence="5 12" id="KW-1133">Transmembrane helix</keyword>
<dbReference type="GO" id="GO:0005789">
    <property type="term" value="C:endoplasmic reticulum membrane"/>
    <property type="evidence" value="ECO:0007669"/>
    <property type="project" value="UniProtKB-SubCell"/>
</dbReference>
<dbReference type="HOGENOM" id="CLU_006633_4_1_1"/>
<evidence type="ECO:0000256" key="4">
    <source>
        <dbReference type="ARBA" id="ARBA00022824"/>
    </source>
</evidence>
<evidence type="ECO:0000256" key="3">
    <source>
        <dbReference type="ARBA" id="ARBA00022729"/>
    </source>
</evidence>
<evidence type="ECO:0000256" key="9">
    <source>
        <dbReference type="ARBA" id="ARBA00064635"/>
    </source>
</evidence>
<sequence>MKCQIVAILLYCIAYVTRGAAEEGHKEDTKLSDNNSQQDNAGTFVSFEDWKRSKEEDISNSNRRNREPVDPSCYGDGECIGEEMEFEVNFFTGNDDNLPSHKNGGDRENYEEEPEGKLYKHKFNYASLDCAATIVKTNSEASGATSILIENKDKYLLNPCSAANKFVVIELCEDILIEEIIIANFEYFSSTFKHIRVSASDRFPVNKNKWTSLGEFDCENVRNLQRFSIPNPQIWARYLRLEILSHFDDEFYCPISLVRVHGKTMMDEFKLSEIANNDIDSDLQLVKNLTEVDPSLKETRVGEAADGKQADPEEETKENVLDKCSTWPYVDLDNKTLIPHISSFFNVCESQFEPLKFEEFLKEINLDIMNITNTLAVANSPVSSSLQSNSNSNSKPSKEAAQLPLSPEESIFKNIIKRIATLEHNATLTILYMEEQSKLLSSSFENLEAKYAVRFDNLIGMFNDTIMNNIELLKVFAKQLKDQSLGILEETKNNNDAFIKSSDLRIISLENEIRYQRKLVLFTLGILAVYHIYLLFSKILYIEVDEDEVEKEEVKEQKPKDPVGKS</sequence>
<feature type="region of interest" description="Disordered" evidence="11">
    <location>
        <begin position="382"/>
        <end position="404"/>
    </location>
</feature>
<dbReference type="FunFam" id="2.60.120.260:FF:000099">
    <property type="entry name" value="Uncharacterized protein, isoform C"/>
    <property type="match status" value="1"/>
</dbReference>
<evidence type="ECO:0000256" key="11">
    <source>
        <dbReference type="SAM" id="MobiDB-lite"/>
    </source>
</evidence>
<dbReference type="EMBL" id="HE650824">
    <property type="protein sequence ID" value="CCF57715.1"/>
    <property type="molecule type" value="Genomic_DNA"/>
</dbReference>
<dbReference type="FunCoup" id="H2ATL5">
    <property type="interactions" value="59"/>
</dbReference>
<evidence type="ECO:0000256" key="2">
    <source>
        <dbReference type="ARBA" id="ARBA00022692"/>
    </source>
</evidence>
<dbReference type="PROSITE" id="PS51469">
    <property type="entry name" value="SUN"/>
    <property type="match status" value="1"/>
</dbReference>
<gene>
    <name evidence="15" type="primary">KAFR0D00680</name>
    <name evidence="15" type="ORF">KAFR_0D00680</name>
</gene>
<evidence type="ECO:0000256" key="12">
    <source>
        <dbReference type="SAM" id="Phobius"/>
    </source>
</evidence>
<reference evidence="15 16" key="1">
    <citation type="journal article" date="2011" name="Proc. Natl. Acad. Sci. U.S.A.">
        <title>Evolutionary erosion of yeast sex chromosomes by mating-type switching accidents.</title>
        <authorList>
            <person name="Gordon J.L."/>
            <person name="Armisen D."/>
            <person name="Proux-Wera E."/>
            <person name="Oheigeartaigh S.S."/>
            <person name="Byrne K.P."/>
            <person name="Wolfe K.H."/>
        </authorList>
    </citation>
    <scope>NUCLEOTIDE SEQUENCE [LARGE SCALE GENOMIC DNA]</scope>
    <source>
        <strain evidence="16">ATCC 22294 / BCRC 22015 / CBS 2517 / CECT 1963 / NBRC 1671 / NRRL Y-8276</strain>
    </source>
</reference>
<keyword evidence="4" id="KW-0256">Endoplasmic reticulum</keyword>
<feature type="compositionally biased region" description="Low complexity" evidence="11">
    <location>
        <begin position="382"/>
        <end position="395"/>
    </location>
</feature>
<organism evidence="15 16">
    <name type="scientific">Kazachstania africana (strain ATCC 22294 / BCRC 22015 / CBS 2517 / CECT 1963 / NBRC 1671 / NRRL Y-8276)</name>
    <name type="common">Yeast</name>
    <name type="synonym">Kluyveromyces africanus</name>
    <dbReference type="NCBI Taxonomy" id="1071382"/>
    <lineage>
        <taxon>Eukaryota</taxon>
        <taxon>Fungi</taxon>
        <taxon>Dikarya</taxon>
        <taxon>Ascomycota</taxon>
        <taxon>Saccharomycotina</taxon>
        <taxon>Saccharomycetes</taxon>
        <taxon>Saccharomycetales</taxon>
        <taxon>Saccharomycetaceae</taxon>
        <taxon>Kazachstania</taxon>
    </lineage>
</organism>
<feature type="signal peptide" evidence="13">
    <location>
        <begin position="1"/>
        <end position="21"/>
    </location>
</feature>
<evidence type="ECO:0000256" key="10">
    <source>
        <dbReference type="ARBA" id="ARBA00075366"/>
    </source>
</evidence>
<dbReference type="PANTHER" id="PTHR12953">
    <property type="entry name" value="MEMBRANE PROTEIN CH1 RELATED"/>
    <property type="match status" value="1"/>
</dbReference>
<evidence type="ECO:0000256" key="5">
    <source>
        <dbReference type="ARBA" id="ARBA00022989"/>
    </source>
</evidence>
<evidence type="ECO:0000313" key="16">
    <source>
        <dbReference type="Proteomes" id="UP000005220"/>
    </source>
</evidence>
<name>H2ATL5_KAZAF</name>
<dbReference type="GeneID" id="13885673"/>
<dbReference type="InterPro" id="IPR045120">
    <property type="entry name" value="Suco/Slp1-like"/>
</dbReference>
<feature type="region of interest" description="Disordered" evidence="11">
    <location>
        <begin position="298"/>
        <end position="317"/>
    </location>
</feature>
<dbReference type="Pfam" id="PF07738">
    <property type="entry name" value="Sad1_UNC"/>
    <property type="match status" value="1"/>
</dbReference>
<dbReference type="STRING" id="1071382.H2ATL5"/>